<accession>A0ABP1EYW5</accession>
<gene>
    <name evidence="2" type="ORF">T190607A01A_80007</name>
</gene>
<evidence type="ECO:0000313" key="2">
    <source>
        <dbReference type="EMBL" id="CAL2094767.1"/>
    </source>
</evidence>
<evidence type="ECO:0008006" key="4">
    <source>
        <dbReference type="Google" id="ProtNLM"/>
    </source>
</evidence>
<proteinExistence type="predicted"/>
<dbReference type="SUPFAM" id="SSF88874">
    <property type="entry name" value="Receptor-binding domain of short tail fibre protein gp12"/>
    <property type="match status" value="1"/>
</dbReference>
<dbReference type="RefSeq" id="WP_348714058.1">
    <property type="nucleotide sequence ID" value="NZ_CAXIXY010000010.1"/>
</dbReference>
<evidence type="ECO:0000256" key="1">
    <source>
        <dbReference type="SAM" id="SignalP"/>
    </source>
</evidence>
<keyword evidence="3" id="KW-1185">Reference proteome</keyword>
<name>A0ABP1EYW5_9FLAO</name>
<keyword evidence="1" id="KW-0732">Signal</keyword>
<sequence>MIEKKIIFILCILFCNTLLSQVFPGTPVSGYPSGTTAQINAIANPVEATIAYSTNEQIFYYYNGSNWIPFNTSSNTIGDVKYGAQTGDHSGWYILNGRSITSLPANAQTAANSLGFTGTLPNATNRVLKHPNTGQNIGDTGGQVNTTLTQANLPNVNFTGNTNTAGNHSHTISRRTRTFRVFNNVDSNVTFFANNGTTNTSTAGNHNHTVSVNSGGSNQSFERYQPYLVVNTFIYLGL</sequence>
<comment type="caution">
    <text evidence="2">The sequence shown here is derived from an EMBL/GenBank/DDBJ whole genome shotgun (WGS) entry which is preliminary data.</text>
</comment>
<dbReference type="Proteomes" id="UP001497416">
    <property type="component" value="Unassembled WGS sequence"/>
</dbReference>
<feature type="signal peptide" evidence="1">
    <location>
        <begin position="1"/>
        <end position="20"/>
    </location>
</feature>
<protein>
    <recommendedName>
        <fullName evidence="4">Microcystin-dependent protein</fullName>
    </recommendedName>
</protein>
<reference evidence="2 3" key="1">
    <citation type="submission" date="2024-05" db="EMBL/GenBank/DDBJ databases">
        <authorList>
            <person name="Duchaud E."/>
        </authorList>
    </citation>
    <scope>NUCLEOTIDE SEQUENCE [LARGE SCALE GENOMIC DNA]</scope>
    <source>
        <strain evidence="2">Ena-SAMPLE-TAB-13-05-2024-13:56:06:370-140302</strain>
    </source>
</reference>
<organism evidence="2 3">
    <name type="scientific">Tenacibaculum platacis</name>
    <dbReference type="NCBI Taxonomy" id="3137852"/>
    <lineage>
        <taxon>Bacteria</taxon>
        <taxon>Pseudomonadati</taxon>
        <taxon>Bacteroidota</taxon>
        <taxon>Flavobacteriia</taxon>
        <taxon>Flavobacteriales</taxon>
        <taxon>Flavobacteriaceae</taxon>
        <taxon>Tenacibaculum</taxon>
    </lineage>
</organism>
<evidence type="ECO:0000313" key="3">
    <source>
        <dbReference type="Proteomes" id="UP001497416"/>
    </source>
</evidence>
<feature type="chain" id="PRO_5047401754" description="Microcystin-dependent protein" evidence="1">
    <location>
        <begin position="21"/>
        <end position="238"/>
    </location>
</feature>
<dbReference type="EMBL" id="CAXIXY010000010">
    <property type="protein sequence ID" value="CAL2094767.1"/>
    <property type="molecule type" value="Genomic_DNA"/>
</dbReference>